<evidence type="ECO:0000313" key="4">
    <source>
        <dbReference type="Proteomes" id="UP001144205"/>
    </source>
</evidence>
<gene>
    <name evidence="3" type="ORF">STA1M1_32220</name>
</gene>
<protein>
    <recommendedName>
        <fullName evidence="2">Haem-binding uptake Tiki superfamily ChaN domain-containing protein</fullName>
    </recommendedName>
</protein>
<accession>A0ABQ5LX59</accession>
<dbReference type="Proteomes" id="UP001144205">
    <property type="component" value="Unassembled WGS sequence"/>
</dbReference>
<proteinExistence type="predicted"/>
<comment type="caution">
    <text evidence="3">The sequence shown here is derived from an EMBL/GenBank/DDBJ whole genome shotgun (WGS) entry which is preliminary data.</text>
</comment>
<dbReference type="InterPro" id="IPR007314">
    <property type="entry name" value="Cofac_haem-bd_dom"/>
</dbReference>
<dbReference type="EMBL" id="BROH01000011">
    <property type="protein sequence ID" value="GKY89353.1"/>
    <property type="molecule type" value="Genomic_DNA"/>
</dbReference>
<dbReference type="SUPFAM" id="SSF159501">
    <property type="entry name" value="EreA/ChaN-like"/>
    <property type="match status" value="1"/>
</dbReference>
<organism evidence="3 4">
    <name type="scientific">Sinisalibacter aestuarii</name>
    <dbReference type="NCBI Taxonomy" id="2949426"/>
    <lineage>
        <taxon>Bacteria</taxon>
        <taxon>Pseudomonadati</taxon>
        <taxon>Pseudomonadota</taxon>
        <taxon>Alphaproteobacteria</taxon>
        <taxon>Rhodobacterales</taxon>
        <taxon>Roseobacteraceae</taxon>
        <taxon>Sinisalibacter</taxon>
    </lineage>
</organism>
<dbReference type="Gene3D" id="3.40.50.11550">
    <property type="match status" value="1"/>
</dbReference>
<keyword evidence="1" id="KW-0732">Signal</keyword>
<dbReference type="Pfam" id="PF04187">
    <property type="entry name" value="Cofac_haem_bdg"/>
    <property type="match status" value="1"/>
</dbReference>
<name>A0ABQ5LX59_9RHOB</name>
<evidence type="ECO:0000259" key="2">
    <source>
        <dbReference type="Pfam" id="PF04187"/>
    </source>
</evidence>
<dbReference type="RefSeq" id="WP_281843381.1">
    <property type="nucleotide sequence ID" value="NZ_BROH01000011.1"/>
</dbReference>
<keyword evidence="4" id="KW-1185">Reference proteome</keyword>
<reference evidence="3" key="1">
    <citation type="journal article" date="2023" name="Int. J. Syst. Evol. Microbiol.">
        <title>Sinisalibacter aestuarii sp. nov., isolated from estuarine sediment of the Arakawa River.</title>
        <authorList>
            <person name="Arafat S.T."/>
            <person name="Hirano S."/>
            <person name="Sato A."/>
            <person name="Takeuchi K."/>
            <person name="Yasuda T."/>
            <person name="Terahara T."/>
            <person name="Hamada M."/>
            <person name="Kobayashi T."/>
        </authorList>
    </citation>
    <scope>NUCLEOTIDE SEQUENCE</scope>
    <source>
        <strain evidence="3">B-399</strain>
    </source>
</reference>
<feature type="chain" id="PRO_5045591643" description="Haem-binding uptake Tiki superfamily ChaN domain-containing protein" evidence="1">
    <location>
        <begin position="20"/>
        <end position="262"/>
    </location>
</feature>
<evidence type="ECO:0000256" key="1">
    <source>
        <dbReference type="SAM" id="SignalP"/>
    </source>
</evidence>
<feature type="signal peptide" evidence="1">
    <location>
        <begin position="1"/>
        <end position="19"/>
    </location>
</feature>
<feature type="domain" description="Haem-binding uptake Tiki superfamily ChaN" evidence="2">
    <location>
        <begin position="27"/>
        <end position="218"/>
    </location>
</feature>
<sequence length="262" mass="27375">MKSLIASFALIALPALAMANPLGEAMAEIYVLGEVHDNPAHHAVQAEAVAALAPRALVFEMLTEEQAGRATDDLRADPGALGAALDWEASGWPDFAMYYPIFAAADGAEIRGAAVPRAETRAAMQIGVALTFGDEAPAFGLTDELEAEELADRLNLQMAAHCNALPVELLPGMVDLQRLRDAVLARAALVALEETGGPVVVITGNGHARKDWGVPSYLARVAPDVAVFALGQGEDGGTPDGGFDLVLDAPGAEREDPCLAFR</sequence>
<dbReference type="CDD" id="cd14727">
    <property type="entry name" value="ChanN-like"/>
    <property type="match status" value="1"/>
</dbReference>
<evidence type="ECO:0000313" key="3">
    <source>
        <dbReference type="EMBL" id="GKY89353.1"/>
    </source>
</evidence>